<dbReference type="Pfam" id="PF18895">
    <property type="entry name" value="T4SS_pilin"/>
    <property type="match status" value="1"/>
</dbReference>
<proteinExistence type="predicted"/>
<gene>
    <name evidence="2" type="ORF">COW49_01580</name>
</gene>
<keyword evidence="1" id="KW-0472">Membrane</keyword>
<protein>
    <submittedName>
        <fullName evidence="2">Uncharacterized protein</fullName>
    </submittedName>
</protein>
<feature type="transmembrane region" description="Helical" evidence="1">
    <location>
        <begin position="55"/>
        <end position="77"/>
    </location>
</feature>
<dbReference type="InterPro" id="IPR043993">
    <property type="entry name" value="T4SS_pilin"/>
</dbReference>
<organism evidence="2 3">
    <name type="scientific">Candidatus Kaiserbacteria bacterium CG17_big_fil_post_rev_8_21_14_2_50_51_7</name>
    <dbReference type="NCBI Taxonomy" id="1974613"/>
    <lineage>
        <taxon>Bacteria</taxon>
        <taxon>Candidatus Kaiseribacteriota</taxon>
    </lineage>
</organism>
<feature type="transmembrane region" description="Helical" evidence="1">
    <location>
        <begin position="12"/>
        <end position="34"/>
    </location>
</feature>
<evidence type="ECO:0000313" key="2">
    <source>
        <dbReference type="EMBL" id="PIV87081.1"/>
    </source>
</evidence>
<evidence type="ECO:0000313" key="3">
    <source>
        <dbReference type="Proteomes" id="UP000228497"/>
    </source>
</evidence>
<name>A0A2M7FDJ6_9BACT</name>
<accession>A0A2M7FDJ6</accession>
<sequence>MFSVLNTFLGKVVVQVINPIILLLAGVAFILFLWGTFEFIAHAGDEGKRAEGKQAIFWGIVGLVIIFGAYGIINVVIKTFNLTPNDQTTAQGVLAPLHQ</sequence>
<keyword evidence="1" id="KW-0812">Transmembrane</keyword>
<comment type="caution">
    <text evidence="2">The sequence shown here is derived from an EMBL/GenBank/DDBJ whole genome shotgun (WGS) entry which is preliminary data.</text>
</comment>
<reference evidence="3" key="1">
    <citation type="submission" date="2017-09" db="EMBL/GenBank/DDBJ databases">
        <title>Depth-based differentiation of microbial function through sediment-hosted aquifers and enrichment of novel symbionts in the deep terrestrial subsurface.</title>
        <authorList>
            <person name="Probst A.J."/>
            <person name="Ladd B."/>
            <person name="Jarett J.K."/>
            <person name="Geller-Mcgrath D.E."/>
            <person name="Sieber C.M.K."/>
            <person name="Emerson J.B."/>
            <person name="Anantharaman K."/>
            <person name="Thomas B.C."/>
            <person name="Malmstrom R."/>
            <person name="Stieglmeier M."/>
            <person name="Klingl A."/>
            <person name="Woyke T."/>
            <person name="Ryan C.M."/>
            <person name="Banfield J.F."/>
        </authorList>
    </citation>
    <scope>NUCLEOTIDE SEQUENCE [LARGE SCALE GENOMIC DNA]</scope>
</reference>
<dbReference type="AlphaFoldDB" id="A0A2M7FDJ6"/>
<dbReference type="EMBL" id="PFFD01000071">
    <property type="protein sequence ID" value="PIV87081.1"/>
    <property type="molecule type" value="Genomic_DNA"/>
</dbReference>
<dbReference type="Proteomes" id="UP000228497">
    <property type="component" value="Unassembled WGS sequence"/>
</dbReference>
<keyword evidence="1" id="KW-1133">Transmembrane helix</keyword>
<evidence type="ECO:0000256" key="1">
    <source>
        <dbReference type="SAM" id="Phobius"/>
    </source>
</evidence>